<dbReference type="EMBL" id="ODYU01003793">
    <property type="protein sequence ID" value="SOQ42997.1"/>
    <property type="molecule type" value="Genomic_DNA"/>
</dbReference>
<feature type="region of interest" description="Disordered" evidence="1">
    <location>
        <begin position="37"/>
        <end position="56"/>
    </location>
</feature>
<organism evidence="2">
    <name type="scientific">Spodoptera frugiperda</name>
    <name type="common">Fall armyworm</name>
    <dbReference type="NCBI Taxonomy" id="7108"/>
    <lineage>
        <taxon>Eukaryota</taxon>
        <taxon>Metazoa</taxon>
        <taxon>Ecdysozoa</taxon>
        <taxon>Arthropoda</taxon>
        <taxon>Hexapoda</taxon>
        <taxon>Insecta</taxon>
        <taxon>Pterygota</taxon>
        <taxon>Neoptera</taxon>
        <taxon>Endopterygota</taxon>
        <taxon>Lepidoptera</taxon>
        <taxon>Glossata</taxon>
        <taxon>Ditrysia</taxon>
        <taxon>Noctuoidea</taxon>
        <taxon>Noctuidae</taxon>
        <taxon>Amphipyrinae</taxon>
        <taxon>Spodoptera</taxon>
    </lineage>
</organism>
<name>A0A2H1VQC3_SPOFR</name>
<protein>
    <submittedName>
        <fullName evidence="2">SFRICE_024526</fullName>
    </submittedName>
</protein>
<reference evidence="2" key="1">
    <citation type="submission" date="2016-07" db="EMBL/GenBank/DDBJ databases">
        <authorList>
            <person name="Bretaudeau A."/>
        </authorList>
    </citation>
    <scope>NUCLEOTIDE SEQUENCE</scope>
    <source>
        <strain evidence="2">Rice</strain>
        <tissue evidence="2">Whole body</tissue>
    </source>
</reference>
<sequence length="363" mass="40905">MVLYVVLDSTDHLQAVCTIQYKDRYHSMLLIHKLAGKRTDGSSDGNQSPPPETSEALQMRCRPFRGNTEQSNKQYYIHFEFQKQGQGRSPPSDLASKLTSRDIGGINENYIKKKHSHPSGIMELKECQESEQARRKGVSGLLLTKNHLDSAFQAGALDKTFCTTIDYSVILFFKRKNHSMSSLVLGEARGSITLLVTKTHAVTTPAFRAGALLEHIERRAKKLINDDALVEAQLQSLEHRRKVASLSVFYRIHFGECAGELHNLIPPSPFHHRTTRQSARRHRFMVDIPPTRTKRFASSFLVRTAREWNSLPESVFPDGYNLGVFKARVNRFITYHQNVDCISTSGENEGPADGEGSVDGEHV</sequence>
<evidence type="ECO:0000256" key="1">
    <source>
        <dbReference type="SAM" id="MobiDB-lite"/>
    </source>
</evidence>
<evidence type="ECO:0000313" key="2">
    <source>
        <dbReference type="EMBL" id="SOQ42997.1"/>
    </source>
</evidence>
<feature type="region of interest" description="Disordered" evidence="1">
    <location>
        <begin position="344"/>
        <end position="363"/>
    </location>
</feature>
<feature type="compositionally biased region" description="Acidic residues" evidence="1">
    <location>
        <begin position="350"/>
        <end position="363"/>
    </location>
</feature>
<dbReference type="AlphaFoldDB" id="A0A2H1VQC3"/>
<proteinExistence type="predicted"/>
<gene>
    <name evidence="2" type="ORF">SFRICE_024526</name>
</gene>
<accession>A0A2H1VQC3</accession>